<organism evidence="1 2">
    <name type="scientific">Linum tenue</name>
    <dbReference type="NCBI Taxonomy" id="586396"/>
    <lineage>
        <taxon>Eukaryota</taxon>
        <taxon>Viridiplantae</taxon>
        <taxon>Streptophyta</taxon>
        <taxon>Embryophyta</taxon>
        <taxon>Tracheophyta</taxon>
        <taxon>Spermatophyta</taxon>
        <taxon>Magnoliopsida</taxon>
        <taxon>eudicotyledons</taxon>
        <taxon>Gunneridae</taxon>
        <taxon>Pentapetalae</taxon>
        <taxon>rosids</taxon>
        <taxon>fabids</taxon>
        <taxon>Malpighiales</taxon>
        <taxon>Linaceae</taxon>
        <taxon>Linum</taxon>
    </lineage>
</organism>
<accession>A0AAV0Q515</accession>
<dbReference type="AlphaFoldDB" id="A0AAV0Q515"/>
<reference evidence="1" key="1">
    <citation type="submission" date="2022-08" db="EMBL/GenBank/DDBJ databases">
        <authorList>
            <person name="Gutierrez-Valencia J."/>
        </authorList>
    </citation>
    <scope>NUCLEOTIDE SEQUENCE</scope>
</reference>
<sequence>MYGPFVVLDVISGSLWAGKSYSELVLGRFALIGGGARSRFWVRFSPVILLLSASCGRIVLQLEPLVVRDVSLLLPLSPRRRTCVGRVVKGGAGSEMENAVGGQLLVDWAAGLGLPRV</sequence>
<dbReference type="EMBL" id="CAMGYJ010000009">
    <property type="protein sequence ID" value="CAI0527389.1"/>
    <property type="molecule type" value="Genomic_DNA"/>
</dbReference>
<name>A0AAV0Q515_9ROSI</name>
<protein>
    <submittedName>
        <fullName evidence="1">Uncharacterized protein</fullName>
    </submittedName>
</protein>
<keyword evidence="2" id="KW-1185">Reference proteome</keyword>
<dbReference type="Proteomes" id="UP001154282">
    <property type="component" value="Unassembled WGS sequence"/>
</dbReference>
<evidence type="ECO:0000313" key="2">
    <source>
        <dbReference type="Proteomes" id="UP001154282"/>
    </source>
</evidence>
<proteinExistence type="predicted"/>
<gene>
    <name evidence="1" type="ORF">LITE_LOCUS41225</name>
</gene>
<feature type="non-terminal residue" evidence="1">
    <location>
        <position position="117"/>
    </location>
</feature>
<comment type="caution">
    <text evidence="1">The sequence shown here is derived from an EMBL/GenBank/DDBJ whole genome shotgun (WGS) entry which is preliminary data.</text>
</comment>
<evidence type="ECO:0000313" key="1">
    <source>
        <dbReference type="EMBL" id="CAI0527389.1"/>
    </source>
</evidence>